<keyword evidence="8" id="KW-0862">Zinc</keyword>
<dbReference type="SUPFAM" id="SSF53187">
    <property type="entry name" value="Zn-dependent exopeptidases"/>
    <property type="match status" value="1"/>
</dbReference>
<dbReference type="PANTHER" id="PTHR11705">
    <property type="entry name" value="PROTEASE FAMILY M14 CARBOXYPEPTIDASE A,B"/>
    <property type="match status" value="1"/>
</dbReference>
<dbReference type="SMART" id="SM00631">
    <property type="entry name" value="Zn_pept"/>
    <property type="match status" value="1"/>
</dbReference>
<evidence type="ECO:0000313" key="13">
    <source>
        <dbReference type="EMBL" id="CAB3234167.1"/>
    </source>
</evidence>
<dbReference type="Gene3D" id="3.30.70.340">
    <property type="entry name" value="Metallocarboxypeptidase-like"/>
    <property type="match status" value="1"/>
</dbReference>
<reference evidence="13 14" key="1">
    <citation type="submission" date="2020-04" db="EMBL/GenBank/DDBJ databases">
        <authorList>
            <person name="Wallbank WR R."/>
            <person name="Pardo Diaz C."/>
            <person name="Kozak K."/>
            <person name="Martin S."/>
            <person name="Jiggins C."/>
            <person name="Moest M."/>
            <person name="Warren A I."/>
            <person name="Byers J.R.P. K."/>
            <person name="Montejo-Kovacevich G."/>
            <person name="Yen C E."/>
        </authorList>
    </citation>
    <scope>NUCLEOTIDE SEQUENCE [LARGE SCALE GENOMIC DNA]</scope>
</reference>
<evidence type="ECO:0000256" key="1">
    <source>
        <dbReference type="ARBA" id="ARBA00001947"/>
    </source>
</evidence>
<dbReference type="AlphaFoldDB" id="A0A8S0ZL78"/>
<evidence type="ECO:0000256" key="7">
    <source>
        <dbReference type="ARBA" id="ARBA00022801"/>
    </source>
</evidence>
<dbReference type="GO" id="GO:0005615">
    <property type="term" value="C:extracellular space"/>
    <property type="evidence" value="ECO:0007669"/>
    <property type="project" value="TreeGrafter"/>
</dbReference>
<dbReference type="InterPro" id="IPR036990">
    <property type="entry name" value="M14A-like_propep"/>
</dbReference>
<evidence type="ECO:0000256" key="3">
    <source>
        <dbReference type="ARBA" id="ARBA00022645"/>
    </source>
</evidence>
<evidence type="ECO:0000256" key="6">
    <source>
        <dbReference type="ARBA" id="ARBA00022729"/>
    </source>
</evidence>
<evidence type="ECO:0000256" key="10">
    <source>
        <dbReference type="ARBA" id="ARBA00023157"/>
    </source>
</evidence>
<evidence type="ECO:0000256" key="11">
    <source>
        <dbReference type="PROSITE-ProRule" id="PRU01379"/>
    </source>
</evidence>
<dbReference type="GO" id="GO:0004181">
    <property type="term" value="F:metallocarboxypeptidase activity"/>
    <property type="evidence" value="ECO:0007669"/>
    <property type="project" value="InterPro"/>
</dbReference>
<feature type="domain" description="Peptidase M14" evidence="12">
    <location>
        <begin position="157"/>
        <end position="450"/>
    </location>
</feature>
<keyword evidence="4" id="KW-0645">Protease</keyword>
<keyword evidence="5" id="KW-0479">Metal-binding</keyword>
<organism evidence="13 14">
    <name type="scientific">Arctia plantaginis</name>
    <name type="common">Wood tiger moth</name>
    <name type="synonym">Phalaena plantaginis</name>
    <dbReference type="NCBI Taxonomy" id="874455"/>
    <lineage>
        <taxon>Eukaryota</taxon>
        <taxon>Metazoa</taxon>
        <taxon>Ecdysozoa</taxon>
        <taxon>Arthropoda</taxon>
        <taxon>Hexapoda</taxon>
        <taxon>Insecta</taxon>
        <taxon>Pterygota</taxon>
        <taxon>Neoptera</taxon>
        <taxon>Endopterygota</taxon>
        <taxon>Lepidoptera</taxon>
        <taxon>Glossata</taxon>
        <taxon>Ditrysia</taxon>
        <taxon>Noctuoidea</taxon>
        <taxon>Erebidae</taxon>
        <taxon>Arctiinae</taxon>
        <taxon>Arctia</taxon>
    </lineage>
</organism>
<dbReference type="SUPFAM" id="SSF54897">
    <property type="entry name" value="Protease propeptides/inhibitors"/>
    <property type="match status" value="1"/>
</dbReference>
<evidence type="ECO:0000259" key="12">
    <source>
        <dbReference type="PROSITE" id="PS52035"/>
    </source>
</evidence>
<comment type="cofactor">
    <cofactor evidence="1">
        <name>Zn(2+)</name>
        <dbReference type="ChEBI" id="CHEBI:29105"/>
    </cofactor>
</comment>
<dbReference type="Gene3D" id="3.40.630.10">
    <property type="entry name" value="Zn peptidases"/>
    <property type="match status" value="1"/>
</dbReference>
<comment type="caution">
    <text evidence="13">The sequence shown here is derived from an EMBL/GenBank/DDBJ whole genome shotgun (WGS) entry which is preliminary data.</text>
</comment>
<dbReference type="GO" id="GO:0006508">
    <property type="term" value="P:proteolysis"/>
    <property type="evidence" value="ECO:0007669"/>
    <property type="project" value="UniProtKB-KW"/>
</dbReference>
<keyword evidence="9" id="KW-0482">Metalloprotease</keyword>
<comment type="similarity">
    <text evidence="2 11">Belongs to the peptidase M14 family.</text>
</comment>
<dbReference type="Pfam" id="PF00246">
    <property type="entry name" value="Peptidase_M14"/>
    <property type="match status" value="1"/>
</dbReference>
<sequence length="467" mass="53621">MNILRMTSKHHCNFCREQMVRFCFISEECNSDGRREGVRVPIILVKVARRDVRYQIWDVKCLKDGQRTFLKNLDSKGAITINRDDKGRTEVMVNGSRVMQVKNLLRSREIEYEVLTNDIFSTQYAMGMLPKRVRSPDPKRNRIQLPIGNSRVLDWTDFYPLPTIYNFLDELEKTFPSTCTVSIIGKTVEGLDIKLLKISNSNANNTGVWLDAATHAREWIGTSVVTFIANYIARKFSTLPEYITNKDWYFLPVVNPDGFQYSHLHDRMWRKNRACYGRTVTGVDLNRNFGYCWENTGAESAAIDPYSINYRGPSAFSEPETTAIKDIILYSGTPFKVFLTYHACSEVIAFPWCNTSDPCPDYVNLLEGGTTMAKAMYETNGRMYKVGNFKDIMYHACGTSIDWSYGTAHIPFSYLVELRSKQDRFLLPKGEILDCCKEALNGVIALMEFVDRKKCLNCTIITKALRQ</sequence>
<evidence type="ECO:0000313" key="14">
    <source>
        <dbReference type="Proteomes" id="UP000494256"/>
    </source>
</evidence>
<proteinExistence type="inferred from homology"/>
<dbReference type="Proteomes" id="UP000494256">
    <property type="component" value="Unassembled WGS sequence"/>
</dbReference>
<protein>
    <recommendedName>
        <fullName evidence="12">Peptidase M14 domain-containing protein</fullName>
    </recommendedName>
</protein>
<feature type="active site" description="Proton donor/acceptor" evidence="11">
    <location>
        <position position="417"/>
    </location>
</feature>
<dbReference type="FunFam" id="3.40.630.10:FF:000084">
    <property type="entry name" value="Carboxypeptidase B2"/>
    <property type="match status" value="1"/>
</dbReference>
<evidence type="ECO:0000256" key="5">
    <source>
        <dbReference type="ARBA" id="ARBA00022723"/>
    </source>
</evidence>
<evidence type="ECO:0000256" key="2">
    <source>
        <dbReference type="ARBA" id="ARBA00005988"/>
    </source>
</evidence>
<dbReference type="OrthoDB" id="543511at2759"/>
<keyword evidence="3" id="KW-0121">Carboxypeptidase</keyword>
<dbReference type="GO" id="GO:0008270">
    <property type="term" value="F:zinc ion binding"/>
    <property type="evidence" value="ECO:0007669"/>
    <property type="project" value="InterPro"/>
</dbReference>
<keyword evidence="10" id="KW-1015">Disulfide bond</keyword>
<name>A0A8S0ZL78_ARCPL</name>
<dbReference type="EMBL" id="CADEBD010000294">
    <property type="protein sequence ID" value="CAB3234167.1"/>
    <property type="molecule type" value="Genomic_DNA"/>
</dbReference>
<evidence type="ECO:0000256" key="9">
    <source>
        <dbReference type="ARBA" id="ARBA00023049"/>
    </source>
</evidence>
<keyword evidence="7" id="KW-0378">Hydrolase</keyword>
<gene>
    <name evidence="13" type="ORF">APLA_LOCUS6464</name>
</gene>
<evidence type="ECO:0000256" key="8">
    <source>
        <dbReference type="ARBA" id="ARBA00022833"/>
    </source>
</evidence>
<accession>A0A8S0ZL78</accession>
<evidence type="ECO:0000256" key="4">
    <source>
        <dbReference type="ARBA" id="ARBA00022670"/>
    </source>
</evidence>
<keyword evidence="6" id="KW-0732">Signal</keyword>
<dbReference type="PRINTS" id="PR00765">
    <property type="entry name" value="CRBOXYPTASEA"/>
</dbReference>
<dbReference type="InterPro" id="IPR000834">
    <property type="entry name" value="Peptidase_M14"/>
</dbReference>
<dbReference type="PROSITE" id="PS52035">
    <property type="entry name" value="PEPTIDASE_M14"/>
    <property type="match status" value="1"/>
</dbReference>
<dbReference type="PANTHER" id="PTHR11705:SF91">
    <property type="entry name" value="FI01817P-RELATED"/>
    <property type="match status" value="1"/>
</dbReference>